<dbReference type="SUPFAM" id="SSF51445">
    <property type="entry name" value="(Trans)glycosidases"/>
    <property type="match status" value="1"/>
</dbReference>
<dbReference type="Proteomes" id="UP001189429">
    <property type="component" value="Unassembled WGS sequence"/>
</dbReference>
<dbReference type="Pfam" id="PF26410">
    <property type="entry name" value="GH5_mannosidase"/>
    <property type="match status" value="1"/>
</dbReference>
<dbReference type="InterPro" id="IPR017853">
    <property type="entry name" value="GH"/>
</dbReference>
<comment type="similarity">
    <text evidence="3">Belongs to the glycosyl hydrolase 5 (cellulase A) family.</text>
</comment>
<dbReference type="InterPro" id="IPR001547">
    <property type="entry name" value="Glyco_hydro_5"/>
</dbReference>
<evidence type="ECO:0000256" key="7">
    <source>
        <dbReference type="ARBA" id="ARBA00022801"/>
    </source>
</evidence>
<evidence type="ECO:0000313" key="11">
    <source>
        <dbReference type="EMBL" id="CAK0911716.1"/>
    </source>
</evidence>
<evidence type="ECO:0000256" key="4">
    <source>
        <dbReference type="ARBA" id="ARBA00012706"/>
    </source>
</evidence>
<feature type="chain" id="PRO_5046413972" description="mannan endo-1,4-beta-mannosidase" evidence="9">
    <location>
        <begin position="33"/>
        <end position="296"/>
    </location>
</feature>
<proteinExistence type="inferred from homology"/>
<dbReference type="PANTHER" id="PTHR31451">
    <property type="match status" value="1"/>
</dbReference>
<keyword evidence="6 9" id="KW-0732">Signal</keyword>
<evidence type="ECO:0000256" key="2">
    <source>
        <dbReference type="ARBA" id="ARBA00004613"/>
    </source>
</evidence>
<protein>
    <recommendedName>
        <fullName evidence="4">mannan endo-1,4-beta-mannosidase</fullName>
        <ecNumber evidence="4">3.2.1.78</ecNumber>
    </recommendedName>
</protein>
<name>A0ABN9YHH2_9DINO</name>
<organism evidence="11 12">
    <name type="scientific">Prorocentrum cordatum</name>
    <dbReference type="NCBI Taxonomy" id="2364126"/>
    <lineage>
        <taxon>Eukaryota</taxon>
        <taxon>Sar</taxon>
        <taxon>Alveolata</taxon>
        <taxon>Dinophyceae</taxon>
        <taxon>Prorocentrales</taxon>
        <taxon>Prorocentraceae</taxon>
        <taxon>Prorocentrum</taxon>
    </lineage>
</organism>
<evidence type="ECO:0000256" key="1">
    <source>
        <dbReference type="ARBA" id="ARBA00001678"/>
    </source>
</evidence>
<accession>A0ABN9YHH2</accession>
<reference evidence="11" key="1">
    <citation type="submission" date="2023-10" db="EMBL/GenBank/DDBJ databases">
        <authorList>
            <person name="Chen Y."/>
            <person name="Shah S."/>
            <person name="Dougan E. K."/>
            <person name="Thang M."/>
            <person name="Chan C."/>
        </authorList>
    </citation>
    <scope>NUCLEOTIDE SEQUENCE [LARGE SCALE GENOMIC DNA]</scope>
</reference>
<evidence type="ECO:0000256" key="8">
    <source>
        <dbReference type="ARBA" id="ARBA00023295"/>
    </source>
</evidence>
<evidence type="ECO:0000256" key="9">
    <source>
        <dbReference type="SAM" id="SignalP"/>
    </source>
</evidence>
<sequence length="296" mass="33603">MAQAGRLGRMRLPWQNVLCVCVCAVRVHLLSACKSGCESDPLGDGFVKRVGSELVDEGDKKFRFASINAPNLHRVEVEPKPAECSLRKCSVEEWVRAPSEYEIRDTLCSIRQMGASVTRIYTFSYGDGPGFHVNRDGVLNEAWFRVFDQMLAIARDVGVRLIVPLINTNWIEGWGSVYEYGDWANEAGYSFFRSQSQRAMFKATIELILNRNNSLTGRRYADDSSILAWELGNELTDDEFHGFPVPVEWTRDVARHIRKFDRNHLLMDGGFFSTQVLAVTEIDIVGSGWRIMPNRI</sequence>
<evidence type="ECO:0000313" key="12">
    <source>
        <dbReference type="Proteomes" id="UP001189429"/>
    </source>
</evidence>
<dbReference type="EC" id="3.2.1.78" evidence="4"/>
<evidence type="ECO:0000256" key="5">
    <source>
        <dbReference type="ARBA" id="ARBA00022525"/>
    </source>
</evidence>
<keyword evidence="5" id="KW-0964">Secreted</keyword>
<dbReference type="InterPro" id="IPR045053">
    <property type="entry name" value="MAN-like"/>
</dbReference>
<keyword evidence="8" id="KW-0326">Glycosidase</keyword>
<dbReference type="EMBL" id="CAUYUJ010022626">
    <property type="protein sequence ID" value="CAK0911716.1"/>
    <property type="molecule type" value="Genomic_DNA"/>
</dbReference>
<dbReference type="Gene3D" id="3.20.20.80">
    <property type="entry name" value="Glycosidases"/>
    <property type="match status" value="1"/>
</dbReference>
<keyword evidence="7" id="KW-0378">Hydrolase</keyword>
<evidence type="ECO:0000256" key="6">
    <source>
        <dbReference type="ARBA" id="ARBA00022729"/>
    </source>
</evidence>
<comment type="catalytic activity">
    <reaction evidence="1">
        <text>Random hydrolysis of (1-&gt;4)-beta-D-mannosidic linkages in mannans, galactomannans and glucomannans.</text>
        <dbReference type="EC" id="3.2.1.78"/>
    </reaction>
</comment>
<dbReference type="PANTHER" id="PTHR31451:SF39">
    <property type="entry name" value="MANNAN ENDO-1,4-BETA-MANNOSIDASE 1"/>
    <property type="match status" value="1"/>
</dbReference>
<gene>
    <name evidence="11" type="ORF">PCOR1329_LOCUS85495</name>
</gene>
<evidence type="ECO:0000256" key="3">
    <source>
        <dbReference type="ARBA" id="ARBA00005641"/>
    </source>
</evidence>
<comment type="subcellular location">
    <subcellularLocation>
        <location evidence="2">Secreted</location>
    </subcellularLocation>
</comment>
<feature type="domain" description="Glycoside hydrolase family 5" evidence="10">
    <location>
        <begin position="181"/>
        <end position="269"/>
    </location>
</feature>
<keyword evidence="12" id="KW-1185">Reference proteome</keyword>
<evidence type="ECO:0000259" key="10">
    <source>
        <dbReference type="Pfam" id="PF26410"/>
    </source>
</evidence>
<feature type="signal peptide" evidence="9">
    <location>
        <begin position="1"/>
        <end position="32"/>
    </location>
</feature>
<comment type="caution">
    <text evidence="11">The sequence shown here is derived from an EMBL/GenBank/DDBJ whole genome shotgun (WGS) entry which is preliminary data.</text>
</comment>